<dbReference type="SUPFAM" id="SSF53955">
    <property type="entry name" value="Lysozyme-like"/>
    <property type="match status" value="1"/>
</dbReference>
<keyword evidence="4" id="KW-1185">Reference proteome</keyword>
<name>A0A1C2DSX9_9HYPH</name>
<keyword evidence="1" id="KW-0812">Transmembrane</keyword>
<dbReference type="STRING" id="1566387.QV13_12400"/>
<keyword evidence="1" id="KW-0472">Membrane</keyword>
<reference evidence="3 4" key="1">
    <citation type="submission" date="2016-08" db="EMBL/GenBank/DDBJ databases">
        <title>Whole genome sequence of Mesorhizobium sp. strain UASWS1009 isolated from industrial sewage.</title>
        <authorList>
            <person name="Crovadore J."/>
            <person name="Calmin G."/>
            <person name="Chablais R."/>
            <person name="Cochard B."/>
            <person name="Lefort F."/>
        </authorList>
    </citation>
    <scope>NUCLEOTIDE SEQUENCE [LARGE SCALE GENOMIC DNA]</scope>
    <source>
        <strain evidence="3 4">UASWS1009</strain>
    </source>
</reference>
<dbReference type="EMBL" id="MDEO01000032">
    <property type="protein sequence ID" value="OCX17867.1"/>
    <property type="molecule type" value="Genomic_DNA"/>
</dbReference>
<proteinExistence type="predicted"/>
<feature type="transmembrane region" description="Helical" evidence="1">
    <location>
        <begin position="207"/>
        <end position="232"/>
    </location>
</feature>
<evidence type="ECO:0000313" key="3">
    <source>
        <dbReference type="EMBL" id="OCX17867.1"/>
    </source>
</evidence>
<evidence type="ECO:0000259" key="2">
    <source>
        <dbReference type="Pfam" id="PF05838"/>
    </source>
</evidence>
<keyword evidence="1" id="KW-1133">Transmembrane helix</keyword>
<evidence type="ECO:0000256" key="1">
    <source>
        <dbReference type="SAM" id="Phobius"/>
    </source>
</evidence>
<dbReference type="Gene3D" id="1.20.141.10">
    <property type="entry name" value="Chitosanase, subunit A, domain 1"/>
    <property type="match status" value="1"/>
</dbReference>
<dbReference type="Proteomes" id="UP000094412">
    <property type="component" value="Unassembled WGS sequence"/>
</dbReference>
<dbReference type="AlphaFoldDB" id="A0A1C2DSX9"/>
<accession>A0A1C2DSX9</accession>
<dbReference type="CDD" id="cd13926">
    <property type="entry name" value="N-acetylmuramidase_GH108"/>
    <property type="match status" value="1"/>
</dbReference>
<gene>
    <name evidence="3" type="ORF">QV13_12400</name>
</gene>
<sequence>MRQNFEASLKLTLKHEGEWADHPRDPGGATMKGITLATYRRFVPNATKTALRNIAPAMVARIYRLDYWDKVGADRLATGVDLATFDAGVMSGPGRAKKWLAASLGGADHQTVKMLCGKRLGFVRSLAIWRSFGGGWGKRIAAIEARGVAWALAASLPGHEVKAALADEHRAAQAKARTRAAGSGGTGAATAGGGGDLMLNPGHAEQLAGWSIAALLAAGMLVALVFAVRAVLHRQRAAAYRAEIEAMGDA</sequence>
<comment type="caution">
    <text evidence="3">The sequence shown here is derived from an EMBL/GenBank/DDBJ whole genome shotgun (WGS) entry which is preliminary data.</text>
</comment>
<dbReference type="InterPro" id="IPR008565">
    <property type="entry name" value="TtsA-like_GH18_dom"/>
</dbReference>
<dbReference type="Pfam" id="PF05838">
    <property type="entry name" value="Glyco_hydro_108"/>
    <property type="match status" value="1"/>
</dbReference>
<dbReference type="InterPro" id="IPR023346">
    <property type="entry name" value="Lysozyme-like_dom_sf"/>
</dbReference>
<protein>
    <recommendedName>
        <fullName evidence="2">TtsA-like Glycoside hydrolase family 108 domain-containing protein</fullName>
    </recommendedName>
</protein>
<organism evidence="3 4">
    <name type="scientific">Mesorhizobium hungaricum</name>
    <dbReference type="NCBI Taxonomy" id="1566387"/>
    <lineage>
        <taxon>Bacteria</taxon>
        <taxon>Pseudomonadati</taxon>
        <taxon>Pseudomonadota</taxon>
        <taxon>Alphaproteobacteria</taxon>
        <taxon>Hyphomicrobiales</taxon>
        <taxon>Phyllobacteriaceae</taxon>
        <taxon>Mesorhizobium</taxon>
    </lineage>
</organism>
<feature type="domain" description="TtsA-like Glycoside hydrolase family 108" evidence="2">
    <location>
        <begin position="10"/>
        <end position="92"/>
    </location>
</feature>
<evidence type="ECO:0000313" key="4">
    <source>
        <dbReference type="Proteomes" id="UP000094412"/>
    </source>
</evidence>